<reference evidence="2" key="1">
    <citation type="journal article" date="2021" name="Proc. Natl. Acad. Sci. U.S.A.">
        <title>A Catalog of Tens of Thousands of Viruses from Human Metagenomes Reveals Hidden Associations with Chronic Diseases.</title>
        <authorList>
            <person name="Tisza M.J."/>
            <person name="Buck C.B."/>
        </authorList>
    </citation>
    <scope>NUCLEOTIDE SEQUENCE</scope>
    <source>
        <strain evidence="2">CtBvM24</strain>
    </source>
</reference>
<keyword evidence="1" id="KW-1133">Transmembrane helix</keyword>
<evidence type="ECO:0000313" key="2">
    <source>
        <dbReference type="EMBL" id="DAF92328.1"/>
    </source>
</evidence>
<protein>
    <submittedName>
        <fullName evidence="2">Uncharacterized protein</fullName>
    </submittedName>
</protein>
<proteinExistence type="predicted"/>
<name>A0A8S5UCY2_9CAUD</name>
<keyword evidence="1" id="KW-0472">Membrane</keyword>
<sequence>MLHVYMTLYGICFIATIAVIIILLLLGIWTDREEAKQGGTKPDRPPTAKQWIAYIAKASIVAFVVSFAAPLTLAFYVLALGCMIVSVFADDK</sequence>
<keyword evidence="1" id="KW-0812">Transmembrane</keyword>
<dbReference type="EMBL" id="BK016064">
    <property type="protein sequence ID" value="DAF92328.1"/>
    <property type="molecule type" value="Genomic_DNA"/>
</dbReference>
<feature type="transmembrane region" description="Helical" evidence="1">
    <location>
        <begin position="73"/>
        <end position="89"/>
    </location>
</feature>
<organism evidence="2">
    <name type="scientific">Myoviridae sp. ctBvM24</name>
    <dbReference type="NCBI Taxonomy" id="2825050"/>
    <lineage>
        <taxon>Viruses</taxon>
        <taxon>Duplodnaviria</taxon>
        <taxon>Heunggongvirae</taxon>
        <taxon>Uroviricota</taxon>
        <taxon>Caudoviricetes</taxon>
    </lineage>
</organism>
<evidence type="ECO:0000256" key="1">
    <source>
        <dbReference type="SAM" id="Phobius"/>
    </source>
</evidence>
<accession>A0A8S5UCY2</accession>
<feature type="transmembrane region" description="Helical" evidence="1">
    <location>
        <begin position="6"/>
        <end position="30"/>
    </location>
</feature>